<dbReference type="Pfam" id="PF09424">
    <property type="entry name" value="YqeY"/>
    <property type="match status" value="1"/>
</dbReference>
<dbReference type="InterPro" id="IPR019004">
    <property type="entry name" value="YqeY/Aim41"/>
</dbReference>
<dbReference type="RefSeq" id="WP_070009368.1">
    <property type="nucleotide sequence ID" value="NZ_LJGS01000036.1"/>
</dbReference>
<dbReference type="OrthoDB" id="5244551at2"/>
<dbReference type="Gene3D" id="1.10.10.410">
    <property type="match status" value="1"/>
</dbReference>
<keyword evidence="2" id="KW-1185">Reference proteome</keyword>
<dbReference type="STRING" id="933944.AN215_13775"/>
<dbReference type="GO" id="GO:0016884">
    <property type="term" value="F:carbon-nitrogen ligase activity, with glutamine as amido-N-donor"/>
    <property type="evidence" value="ECO:0007669"/>
    <property type="project" value="InterPro"/>
</dbReference>
<reference evidence="1 2" key="1">
    <citation type="journal article" date="2016" name="Front. Microbiol.">
        <title>Comparative Genomics Analysis of Streptomyces Species Reveals Their Adaptation to the Marine Environment and Their Diversity at the Genomic Level.</title>
        <authorList>
            <person name="Tian X."/>
            <person name="Zhang Z."/>
            <person name="Yang T."/>
            <person name="Chen M."/>
            <person name="Li J."/>
            <person name="Chen F."/>
            <person name="Yang J."/>
            <person name="Li W."/>
            <person name="Zhang B."/>
            <person name="Zhang Z."/>
            <person name="Wu J."/>
            <person name="Zhang C."/>
            <person name="Long L."/>
            <person name="Xiao J."/>
        </authorList>
    </citation>
    <scope>NUCLEOTIDE SEQUENCE [LARGE SCALE GENOMIC DNA]</scope>
    <source>
        <strain evidence="1 2">SCSIO 10390</strain>
    </source>
</reference>
<dbReference type="GO" id="GO:0016740">
    <property type="term" value="F:transferase activity"/>
    <property type="evidence" value="ECO:0007669"/>
    <property type="project" value="UniProtKB-KW"/>
</dbReference>
<dbReference type="InterPro" id="IPR042184">
    <property type="entry name" value="YqeY/Aim41_N"/>
</dbReference>
<name>A0A1E7JQG1_9ACTN</name>
<organism evidence="1 2">
    <name type="scientific">Streptomyces abyssalis</name>
    <dbReference type="NCBI Taxonomy" id="933944"/>
    <lineage>
        <taxon>Bacteria</taxon>
        <taxon>Bacillati</taxon>
        <taxon>Actinomycetota</taxon>
        <taxon>Actinomycetes</taxon>
        <taxon>Kitasatosporales</taxon>
        <taxon>Streptomycetaceae</taxon>
        <taxon>Streptomyces</taxon>
    </lineage>
</organism>
<dbReference type="AlphaFoldDB" id="A0A1E7JQG1"/>
<dbReference type="PANTHER" id="PTHR28055:SF1">
    <property type="entry name" value="ALTERED INHERITANCE OF MITOCHONDRIA PROTEIN 41, MITOCHONDRIAL"/>
    <property type="match status" value="1"/>
</dbReference>
<evidence type="ECO:0000313" key="1">
    <source>
        <dbReference type="EMBL" id="OEU90496.1"/>
    </source>
</evidence>
<keyword evidence="1" id="KW-0808">Transferase</keyword>
<dbReference type="SUPFAM" id="SSF89095">
    <property type="entry name" value="GatB/YqeY motif"/>
    <property type="match status" value="1"/>
</dbReference>
<dbReference type="Gene3D" id="1.10.1510.10">
    <property type="entry name" value="Uncharacterised protein YqeY/AIM41 PF09424, N-terminal domain"/>
    <property type="match status" value="1"/>
</dbReference>
<dbReference type="Proteomes" id="UP000176087">
    <property type="component" value="Unassembled WGS sequence"/>
</dbReference>
<dbReference type="PATRIC" id="fig|933944.5.peg.5828"/>
<accession>A0A1E7JQG1</accession>
<proteinExistence type="predicted"/>
<evidence type="ECO:0000313" key="2">
    <source>
        <dbReference type="Proteomes" id="UP000176087"/>
    </source>
</evidence>
<sequence length="155" mass="16560">MTTLKSRLQDDLTAAIKERDELRSATLRMTLAAITTEEVSGKSARELTDDEVQKVITREAKKRREAAEAFAGGGRGEQAERERAEGEVLADYLPQQLTDEELDALVGEAVADAQAQGAEGPRAMGAVMKIVNPKVQGRAEGGRVAAAVKKRLAAG</sequence>
<dbReference type="InterPro" id="IPR023168">
    <property type="entry name" value="GatB_Yqey_C_2"/>
</dbReference>
<comment type="caution">
    <text evidence="1">The sequence shown here is derived from an EMBL/GenBank/DDBJ whole genome shotgun (WGS) entry which is preliminary data.</text>
</comment>
<dbReference type="PANTHER" id="PTHR28055">
    <property type="entry name" value="ALTERED INHERITANCE OF MITOCHONDRIA PROTEIN 41, MITOCHONDRIAL"/>
    <property type="match status" value="1"/>
</dbReference>
<dbReference type="EMBL" id="LJGT01000038">
    <property type="protein sequence ID" value="OEU90496.1"/>
    <property type="molecule type" value="Genomic_DNA"/>
</dbReference>
<protein>
    <submittedName>
        <fullName evidence="1">Glutamyl-tRNA amidotransferase</fullName>
    </submittedName>
</protein>
<dbReference type="InterPro" id="IPR003789">
    <property type="entry name" value="Asn/Gln_tRNA_amidoTrase-B-like"/>
</dbReference>
<gene>
    <name evidence="1" type="ORF">AN215_13775</name>
</gene>